<dbReference type="PANTHER" id="PTHR43563:SF14">
    <property type="entry name" value="AMINE OXIDASE"/>
    <property type="match status" value="1"/>
</dbReference>
<dbReference type="InterPro" id="IPR001613">
    <property type="entry name" value="Flavin_amine_oxidase"/>
</dbReference>
<sequence length="625" mass="67342">MGWRKSGLKSLKPTAIASTGPFAHVTHTDGPARIVFTSGMVGQYADGSISSSYTEQIKQSLVNILHCLAASGAGVKDILSLRYYIVNYDPKDRPHAGLLVEWLQGHRPSTTLVPVPYLANPKFLFEIEAVASVRDPSFATPIPAPQPGRTDSFDVVVVGAGLSGLQAAYDLQKAGLTTIVLEARDRVGGKTWTVPLAGGKGAIDLGGAWINDTNQSKMWELGQRFGMEYIVQTTQGDCVLQDYGRFPFGKLPPFSSQEELDNFAMFRDVVEARCQTIDIEKPWVTGKHYDSLTFEQFAKECGALPKTVEYANLWVRAMLGIDGSEISALYFLHYCKSGGGFVQMRSDGKHGGQHLRSKTGSQPYSEGLASLLTSGSVILSSPVAAIRQNAGGAVVTTTNNLSFRCKKVIVSVPTPLYRDITFSPALSGDKLALSSSTRLGYFAKVILVYAGPWWTESGLAGLAHSFNTSPDGKTGNGSGPITLIRDTSDPEAGVYALTCFALANAGRDWSQLPAAARRKEVLDQVAQMYNGVDKELIYAPVELFEIEWAKEEFSKGCPCPVTAPGTMSSAGHAIRAPFGNVHFVGTETSVVWKGYMEGAVRSGERGAEEVVEALKEKKVGSRVNL</sequence>
<evidence type="ECO:0000259" key="7">
    <source>
        <dbReference type="Pfam" id="PF01593"/>
    </source>
</evidence>
<comment type="catalytic activity">
    <reaction evidence="4">
        <text>a secondary aliphatic amine + O2 + H2O = a primary amine + an aldehyde + H2O2</text>
        <dbReference type="Rhea" id="RHEA:26414"/>
        <dbReference type="ChEBI" id="CHEBI:15377"/>
        <dbReference type="ChEBI" id="CHEBI:15379"/>
        <dbReference type="ChEBI" id="CHEBI:16240"/>
        <dbReference type="ChEBI" id="CHEBI:17478"/>
        <dbReference type="ChEBI" id="CHEBI:58855"/>
        <dbReference type="ChEBI" id="CHEBI:65296"/>
        <dbReference type="EC" id="1.4.3.4"/>
    </reaction>
</comment>
<organism evidence="8 9">
    <name type="scientific">Knufia peltigerae</name>
    <dbReference type="NCBI Taxonomy" id="1002370"/>
    <lineage>
        <taxon>Eukaryota</taxon>
        <taxon>Fungi</taxon>
        <taxon>Dikarya</taxon>
        <taxon>Ascomycota</taxon>
        <taxon>Pezizomycotina</taxon>
        <taxon>Eurotiomycetes</taxon>
        <taxon>Chaetothyriomycetidae</taxon>
        <taxon>Chaetothyriales</taxon>
        <taxon>Trichomeriaceae</taxon>
        <taxon>Knufia</taxon>
    </lineage>
</organism>
<comment type="cofactor">
    <cofactor evidence="1 6">
        <name>FAD</name>
        <dbReference type="ChEBI" id="CHEBI:57692"/>
    </cofactor>
</comment>
<dbReference type="EC" id="1.4.3.-" evidence="6"/>
<protein>
    <recommendedName>
        <fullName evidence="6">Amine oxidase</fullName>
        <ecNumber evidence="6">1.4.3.-</ecNumber>
    </recommendedName>
</protein>
<dbReference type="GO" id="GO:0097621">
    <property type="term" value="F:monoamine oxidase activity"/>
    <property type="evidence" value="ECO:0007669"/>
    <property type="project" value="UniProtKB-EC"/>
</dbReference>
<dbReference type="SUPFAM" id="SSF51905">
    <property type="entry name" value="FAD/NAD(P)-binding domain"/>
    <property type="match status" value="1"/>
</dbReference>
<dbReference type="PANTHER" id="PTHR43563">
    <property type="entry name" value="AMINE OXIDASE"/>
    <property type="match status" value="1"/>
</dbReference>
<feature type="binding site" evidence="5">
    <location>
        <position position="500"/>
    </location>
    <ligand>
        <name>substrate</name>
    </ligand>
</feature>
<dbReference type="Gene3D" id="3.50.50.60">
    <property type="entry name" value="FAD/NAD(P)-binding domain"/>
    <property type="match status" value="1"/>
</dbReference>
<evidence type="ECO:0000256" key="5">
    <source>
        <dbReference type="PIRSR" id="PIRSR601613-1"/>
    </source>
</evidence>
<dbReference type="InterPro" id="IPR002937">
    <property type="entry name" value="Amino_oxidase"/>
</dbReference>
<dbReference type="SUPFAM" id="SSF54373">
    <property type="entry name" value="FAD-linked reductases, C-terminal domain"/>
    <property type="match status" value="1"/>
</dbReference>
<proteinExistence type="inferred from homology"/>
<keyword evidence="3 6" id="KW-0560">Oxidoreductase</keyword>
<dbReference type="Gene3D" id="3.30.1330.40">
    <property type="entry name" value="RutC-like"/>
    <property type="match status" value="1"/>
</dbReference>
<dbReference type="InterPro" id="IPR006175">
    <property type="entry name" value="YjgF/YER057c/UK114"/>
</dbReference>
<keyword evidence="9" id="KW-1185">Reference proteome</keyword>
<feature type="domain" description="Amine oxidase" evidence="7">
    <location>
        <begin position="162"/>
        <end position="610"/>
    </location>
</feature>
<reference evidence="8" key="1">
    <citation type="submission" date="2022-10" db="EMBL/GenBank/DDBJ databases">
        <title>Culturing micro-colonial fungi from biological soil crusts in the Mojave desert and describing Neophaeococcomyces mojavensis, and introducing the new genera and species Taxawa tesnikishii.</title>
        <authorList>
            <person name="Kurbessoian T."/>
            <person name="Stajich J.E."/>
        </authorList>
    </citation>
    <scope>NUCLEOTIDE SEQUENCE</scope>
    <source>
        <strain evidence="8">TK_35</strain>
    </source>
</reference>
<feature type="binding site" evidence="5">
    <location>
        <position position="587"/>
    </location>
    <ligand>
        <name>FAD</name>
        <dbReference type="ChEBI" id="CHEBI:57692"/>
    </ligand>
</feature>
<dbReference type="Proteomes" id="UP001172681">
    <property type="component" value="Unassembled WGS sequence"/>
</dbReference>
<feature type="binding site" evidence="5">
    <location>
        <begin position="182"/>
        <end position="183"/>
    </location>
    <ligand>
        <name>FAD</name>
        <dbReference type="ChEBI" id="CHEBI:57692"/>
    </ligand>
</feature>
<feature type="binding site" evidence="5">
    <location>
        <position position="163"/>
    </location>
    <ligand>
        <name>FAD</name>
        <dbReference type="ChEBI" id="CHEBI:57692"/>
    </ligand>
</feature>
<name>A0AA38Y3W8_9EURO</name>
<dbReference type="Pfam" id="PF01042">
    <property type="entry name" value="Ribonuc_L-PSP"/>
    <property type="match status" value="1"/>
</dbReference>
<evidence type="ECO:0000313" key="8">
    <source>
        <dbReference type="EMBL" id="KAJ9634187.1"/>
    </source>
</evidence>
<evidence type="ECO:0000313" key="9">
    <source>
        <dbReference type="Proteomes" id="UP001172681"/>
    </source>
</evidence>
<keyword evidence="6" id="KW-0274">FAD</keyword>
<dbReference type="Pfam" id="PF01593">
    <property type="entry name" value="Amino_oxidase"/>
    <property type="match status" value="1"/>
</dbReference>
<accession>A0AA38Y3W8</accession>
<keyword evidence="6" id="KW-0285">Flavoprotein</keyword>
<gene>
    <name evidence="8" type="ORF">H2204_006518</name>
</gene>
<dbReference type="CDD" id="cd00448">
    <property type="entry name" value="YjgF_YER057c_UK114_family"/>
    <property type="match status" value="1"/>
</dbReference>
<evidence type="ECO:0000256" key="4">
    <source>
        <dbReference type="ARBA" id="ARBA00048448"/>
    </source>
</evidence>
<dbReference type="EMBL" id="JAPDRN010000040">
    <property type="protein sequence ID" value="KAJ9634187.1"/>
    <property type="molecule type" value="Genomic_DNA"/>
</dbReference>
<dbReference type="PRINTS" id="PR00757">
    <property type="entry name" value="AMINEOXDASEF"/>
</dbReference>
<dbReference type="Gene3D" id="1.10.405.10">
    <property type="entry name" value="Guanine Nucleotide Dissociation Inhibitor, domain 1"/>
    <property type="match status" value="1"/>
</dbReference>
<feature type="binding site" evidence="5">
    <location>
        <position position="383"/>
    </location>
    <ligand>
        <name>FAD</name>
        <dbReference type="ChEBI" id="CHEBI:57692"/>
    </ligand>
</feature>
<comment type="similarity">
    <text evidence="2 6">Belongs to the flavin monoamine oxidase family.</text>
</comment>
<evidence type="ECO:0000256" key="6">
    <source>
        <dbReference type="RuleBase" id="RU362067"/>
    </source>
</evidence>
<evidence type="ECO:0000256" key="3">
    <source>
        <dbReference type="ARBA" id="ARBA00023002"/>
    </source>
</evidence>
<dbReference type="InterPro" id="IPR050703">
    <property type="entry name" value="Flavin_MAO"/>
</dbReference>
<evidence type="ECO:0000256" key="1">
    <source>
        <dbReference type="ARBA" id="ARBA00001974"/>
    </source>
</evidence>
<dbReference type="InterPro" id="IPR035959">
    <property type="entry name" value="RutC-like_sf"/>
</dbReference>
<comment type="caution">
    <text evidence="8">The sequence shown here is derived from an EMBL/GenBank/DDBJ whole genome shotgun (WGS) entry which is preliminary data.</text>
</comment>
<dbReference type="InterPro" id="IPR036188">
    <property type="entry name" value="FAD/NAD-bd_sf"/>
</dbReference>
<dbReference type="Gene3D" id="3.90.660.10">
    <property type="match status" value="1"/>
</dbReference>
<evidence type="ECO:0000256" key="2">
    <source>
        <dbReference type="ARBA" id="ARBA00005995"/>
    </source>
</evidence>
<dbReference type="AlphaFoldDB" id="A0AA38Y3W8"/>
<dbReference type="SUPFAM" id="SSF55298">
    <property type="entry name" value="YjgF-like"/>
    <property type="match status" value="1"/>
</dbReference>